<dbReference type="PANTHER" id="PTHR42711">
    <property type="entry name" value="ABC TRANSPORTER ATP-BINDING PROTEIN"/>
    <property type="match status" value="1"/>
</dbReference>
<dbReference type="PROSITE" id="PS00211">
    <property type="entry name" value="ABC_TRANSPORTER_1"/>
    <property type="match status" value="1"/>
</dbReference>
<evidence type="ECO:0000256" key="5">
    <source>
        <dbReference type="ARBA" id="ARBA00022840"/>
    </source>
</evidence>
<comment type="subcellular location">
    <subcellularLocation>
        <location evidence="1">Cell membrane</location>
        <topology evidence="1">Peripheral membrane protein</topology>
    </subcellularLocation>
</comment>
<evidence type="ECO:0000256" key="3">
    <source>
        <dbReference type="ARBA" id="ARBA00022448"/>
    </source>
</evidence>
<keyword evidence="3" id="KW-0813">Transport</keyword>
<sequence>MTAIVSWENVVKDYRGKAALTGFSLELGAGVHCLLGSNGAGKSTALNILTGIRQPTSGTATVLGQRVVRGGPQARHVSCVPQAVTFPPTLKVSEVLRFISVHYPDPLDFAAVQDALSLEGILDKQCGGLSGGQLRRLGIAGAIICNAPVIIMDEPLAGLDIEGRAQVRNIILEQRDLGRCIIMASHDYGEIEATADTVTLVKDGRNILSEGIETVRQRLGLYQLSFSAAAPLPAAVLELGVVEPAGAGRYRLVTEDPDAASRILLEVLDDPRLNVLQSSLEDAVSMILSEEKA</sequence>
<dbReference type="Pfam" id="PF00005">
    <property type="entry name" value="ABC_tran"/>
    <property type="match status" value="1"/>
</dbReference>
<evidence type="ECO:0000313" key="9">
    <source>
        <dbReference type="Proteomes" id="UP000182652"/>
    </source>
</evidence>
<dbReference type="GO" id="GO:0005524">
    <property type="term" value="F:ATP binding"/>
    <property type="evidence" value="ECO:0007669"/>
    <property type="project" value="UniProtKB-KW"/>
</dbReference>
<accession>A0A1H4RC47</accession>
<dbReference type="InterPro" id="IPR027417">
    <property type="entry name" value="P-loop_NTPase"/>
</dbReference>
<dbReference type="Gene3D" id="3.40.50.300">
    <property type="entry name" value="P-loop containing nucleotide triphosphate hydrolases"/>
    <property type="match status" value="1"/>
</dbReference>
<keyword evidence="9" id="KW-1185">Reference proteome</keyword>
<dbReference type="CDD" id="cd03230">
    <property type="entry name" value="ABC_DR_subfamily_A"/>
    <property type="match status" value="1"/>
</dbReference>
<reference evidence="8 9" key="1">
    <citation type="submission" date="2016-10" db="EMBL/GenBank/DDBJ databases">
        <authorList>
            <person name="de Groot N.N."/>
        </authorList>
    </citation>
    <scope>NUCLEOTIDE SEQUENCE [LARGE SCALE GENOMIC DNA]</scope>
    <source>
        <strain evidence="8 9">DSM 10495</strain>
    </source>
</reference>
<evidence type="ECO:0000256" key="6">
    <source>
        <dbReference type="ARBA" id="ARBA00023251"/>
    </source>
</evidence>
<dbReference type="InterPro" id="IPR017871">
    <property type="entry name" value="ABC_transporter-like_CS"/>
</dbReference>
<dbReference type="Proteomes" id="UP000182652">
    <property type="component" value="Unassembled WGS sequence"/>
</dbReference>
<dbReference type="STRING" id="156980.SAMN04489745_2520"/>
<evidence type="ECO:0000259" key="7">
    <source>
        <dbReference type="PROSITE" id="PS50893"/>
    </source>
</evidence>
<evidence type="ECO:0000256" key="1">
    <source>
        <dbReference type="ARBA" id="ARBA00004202"/>
    </source>
</evidence>
<dbReference type="RefSeq" id="WP_066215713.1">
    <property type="nucleotide sequence ID" value="NZ_FNSN01000003.1"/>
</dbReference>
<evidence type="ECO:0000256" key="4">
    <source>
        <dbReference type="ARBA" id="ARBA00022741"/>
    </source>
</evidence>
<proteinExistence type="inferred from homology"/>
<dbReference type="InterPro" id="IPR050763">
    <property type="entry name" value="ABC_transporter_ATP-binding"/>
</dbReference>
<organism evidence="8 9">
    <name type="scientific">Arthrobacter woluwensis</name>
    <dbReference type="NCBI Taxonomy" id="156980"/>
    <lineage>
        <taxon>Bacteria</taxon>
        <taxon>Bacillati</taxon>
        <taxon>Actinomycetota</taxon>
        <taxon>Actinomycetes</taxon>
        <taxon>Micrococcales</taxon>
        <taxon>Micrococcaceae</taxon>
        <taxon>Arthrobacter</taxon>
    </lineage>
</organism>
<protein>
    <submittedName>
        <fullName evidence="8">ABC-2 type transport system ATP-binding protein</fullName>
    </submittedName>
</protein>
<comment type="similarity">
    <text evidence="2">Belongs to the ABC transporter superfamily.</text>
</comment>
<keyword evidence="6" id="KW-0046">Antibiotic resistance</keyword>
<dbReference type="EMBL" id="FNSN01000003">
    <property type="protein sequence ID" value="SEC29482.1"/>
    <property type="molecule type" value="Genomic_DNA"/>
</dbReference>
<dbReference type="GO" id="GO:0046677">
    <property type="term" value="P:response to antibiotic"/>
    <property type="evidence" value="ECO:0007669"/>
    <property type="project" value="UniProtKB-KW"/>
</dbReference>
<evidence type="ECO:0000313" key="8">
    <source>
        <dbReference type="EMBL" id="SEC29482.1"/>
    </source>
</evidence>
<dbReference type="SUPFAM" id="SSF52540">
    <property type="entry name" value="P-loop containing nucleoside triphosphate hydrolases"/>
    <property type="match status" value="1"/>
</dbReference>
<keyword evidence="5 8" id="KW-0067">ATP-binding</keyword>
<dbReference type="PANTHER" id="PTHR42711:SF5">
    <property type="entry name" value="ABC TRANSPORTER ATP-BINDING PROTEIN NATA"/>
    <property type="match status" value="1"/>
</dbReference>
<dbReference type="GO" id="GO:0016887">
    <property type="term" value="F:ATP hydrolysis activity"/>
    <property type="evidence" value="ECO:0007669"/>
    <property type="project" value="InterPro"/>
</dbReference>
<keyword evidence="4" id="KW-0547">Nucleotide-binding</keyword>
<dbReference type="InterPro" id="IPR003439">
    <property type="entry name" value="ABC_transporter-like_ATP-bd"/>
</dbReference>
<dbReference type="PROSITE" id="PS50893">
    <property type="entry name" value="ABC_TRANSPORTER_2"/>
    <property type="match status" value="1"/>
</dbReference>
<feature type="domain" description="ABC transporter" evidence="7">
    <location>
        <begin position="5"/>
        <end position="228"/>
    </location>
</feature>
<dbReference type="AlphaFoldDB" id="A0A1H4RC47"/>
<gene>
    <name evidence="8" type="ORF">SAMN04489745_2520</name>
</gene>
<dbReference type="GO" id="GO:0005886">
    <property type="term" value="C:plasma membrane"/>
    <property type="evidence" value="ECO:0007669"/>
    <property type="project" value="UniProtKB-SubCell"/>
</dbReference>
<name>A0A1H4RC47_9MICC</name>
<dbReference type="SMART" id="SM00382">
    <property type="entry name" value="AAA"/>
    <property type="match status" value="1"/>
</dbReference>
<dbReference type="InterPro" id="IPR003593">
    <property type="entry name" value="AAA+_ATPase"/>
</dbReference>
<evidence type="ECO:0000256" key="2">
    <source>
        <dbReference type="ARBA" id="ARBA00005417"/>
    </source>
</evidence>